<dbReference type="AlphaFoldDB" id="A0A0L6UKD5"/>
<evidence type="ECO:0000313" key="1">
    <source>
        <dbReference type="EMBL" id="KNZ48742.1"/>
    </source>
</evidence>
<dbReference type="EMBL" id="LAVV01010657">
    <property type="protein sequence ID" value="KNZ48742.1"/>
    <property type="molecule type" value="Genomic_DNA"/>
</dbReference>
<feature type="non-terminal residue" evidence="1">
    <location>
        <position position="1"/>
    </location>
</feature>
<proteinExistence type="predicted"/>
<keyword evidence="2" id="KW-1185">Reference proteome</keyword>
<dbReference type="STRING" id="27349.A0A0L6UKD5"/>
<comment type="caution">
    <text evidence="1">The sequence shown here is derived from an EMBL/GenBank/DDBJ whole genome shotgun (WGS) entry which is preliminary data.</text>
</comment>
<gene>
    <name evidence="1" type="ORF">VP01_5443g1</name>
</gene>
<sequence length="192" mass="22251">DYLVILKWLKIERNYNSFLGTGKAPAICRPEKDKYKKVHTKSISKGFGLNEDQKAGISKINEKLESMCPHYHVMNELIGGKAFINPWFKFYAQAENKTATSSPSEPSGNEIRSSDMESNDDYVCISTRSEYKMELTQSSFFGTTCVLQVSDLETVYTNYIPPKRLHYKIWQLEYPQSITRVHYHQDQSMIIR</sequence>
<name>A0A0L6UKD5_9BASI</name>
<protein>
    <submittedName>
        <fullName evidence="1">Uncharacterized protein</fullName>
    </submittedName>
</protein>
<dbReference type="OrthoDB" id="2414509at2759"/>
<accession>A0A0L6UKD5</accession>
<dbReference type="VEuPathDB" id="FungiDB:VP01_5443g1"/>
<reference evidence="1 2" key="1">
    <citation type="submission" date="2015-08" db="EMBL/GenBank/DDBJ databases">
        <title>Next Generation Sequencing and Analysis of the Genome of Puccinia sorghi L Schw, the Causal Agent of Maize Common Rust.</title>
        <authorList>
            <person name="Rochi L."/>
            <person name="Burguener G."/>
            <person name="Darino M."/>
            <person name="Turjanski A."/>
            <person name="Kreff E."/>
            <person name="Dieguez M.J."/>
            <person name="Sacco F."/>
        </authorList>
    </citation>
    <scope>NUCLEOTIDE SEQUENCE [LARGE SCALE GENOMIC DNA]</scope>
    <source>
        <strain evidence="1 2">RO10H11247</strain>
    </source>
</reference>
<evidence type="ECO:0000313" key="2">
    <source>
        <dbReference type="Proteomes" id="UP000037035"/>
    </source>
</evidence>
<organism evidence="1 2">
    <name type="scientific">Puccinia sorghi</name>
    <dbReference type="NCBI Taxonomy" id="27349"/>
    <lineage>
        <taxon>Eukaryota</taxon>
        <taxon>Fungi</taxon>
        <taxon>Dikarya</taxon>
        <taxon>Basidiomycota</taxon>
        <taxon>Pucciniomycotina</taxon>
        <taxon>Pucciniomycetes</taxon>
        <taxon>Pucciniales</taxon>
        <taxon>Pucciniaceae</taxon>
        <taxon>Puccinia</taxon>
    </lineage>
</organism>
<dbReference type="Proteomes" id="UP000037035">
    <property type="component" value="Unassembled WGS sequence"/>
</dbReference>